<comment type="caution">
    <text evidence="7">The sequence shown here is derived from an EMBL/GenBank/DDBJ whole genome shotgun (WGS) entry which is preliminary data.</text>
</comment>
<keyword evidence="2" id="KW-0677">Repeat</keyword>
<evidence type="ECO:0000256" key="2">
    <source>
        <dbReference type="ARBA" id="ARBA00022737"/>
    </source>
</evidence>
<evidence type="ECO:0000256" key="1">
    <source>
        <dbReference type="ARBA" id="ARBA00022729"/>
    </source>
</evidence>
<feature type="domain" description="Sushi" evidence="6">
    <location>
        <begin position="23"/>
        <end position="85"/>
    </location>
</feature>
<sequence>MTTVGWNLLVLSFASFASAQVSNECSAPPEYPNIRLLSKYTGVQKFSSGEKVQHNCAEGFAPHRGSRVAQCVGGTWTRLTLKCEKRSCGYVGDLLYGEFLYKGNSFIGEKVYARCKEGYTLRGLDYMICKKSGWAGDLPSCVVAEDTCSAPAVANSVNGTGDVSVHRVGDRVTVACRRGFLLAGARHIACGPGGLWQPPPPRCQPASEKKSGRRDRRCVEGQWTPMLLRCQRRLCGSAGEILNGLFTYTGVAFGDTATAVCSEGHRLVGRATRNCLTKGWDGRVPACEEITCAAPKVANAYWTGGHATYKDRDSVFIGCDAGFTRTGPSAVSCGRDGQWSPDLPKCTRK</sequence>
<feature type="disulfide bond" evidence="4">
    <location>
        <begin position="56"/>
        <end position="83"/>
    </location>
</feature>
<dbReference type="PANTHER" id="PTHR45656:SF4">
    <property type="entry name" value="PROTEIN CBR-CLEC-78"/>
    <property type="match status" value="1"/>
</dbReference>
<feature type="signal peptide" evidence="5">
    <location>
        <begin position="1"/>
        <end position="19"/>
    </location>
</feature>
<keyword evidence="4" id="KW-0768">Sushi</keyword>
<proteinExistence type="predicted"/>
<feature type="domain" description="Sushi" evidence="6">
    <location>
        <begin position="233"/>
        <end position="289"/>
    </location>
</feature>
<dbReference type="Pfam" id="PF00084">
    <property type="entry name" value="Sushi"/>
    <property type="match status" value="5"/>
</dbReference>
<dbReference type="InterPro" id="IPR035976">
    <property type="entry name" value="Sushi/SCR/CCP_sf"/>
</dbReference>
<dbReference type="AlphaFoldDB" id="A0A4Z2I526"/>
<feature type="disulfide bond" evidence="4">
    <location>
        <begin position="319"/>
        <end position="346"/>
    </location>
</feature>
<dbReference type="SMART" id="SM00032">
    <property type="entry name" value="CCP"/>
    <property type="match status" value="5"/>
</dbReference>
<keyword evidence="8" id="KW-1185">Reference proteome</keyword>
<dbReference type="PANTHER" id="PTHR45656">
    <property type="entry name" value="PROTEIN CBR-CLEC-78"/>
    <property type="match status" value="1"/>
</dbReference>
<evidence type="ECO:0000256" key="5">
    <source>
        <dbReference type="SAM" id="SignalP"/>
    </source>
</evidence>
<organism evidence="7 8">
    <name type="scientific">Liparis tanakae</name>
    <name type="common">Tanaka's snailfish</name>
    <dbReference type="NCBI Taxonomy" id="230148"/>
    <lineage>
        <taxon>Eukaryota</taxon>
        <taxon>Metazoa</taxon>
        <taxon>Chordata</taxon>
        <taxon>Craniata</taxon>
        <taxon>Vertebrata</taxon>
        <taxon>Euteleostomi</taxon>
        <taxon>Actinopterygii</taxon>
        <taxon>Neopterygii</taxon>
        <taxon>Teleostei</taxon>
        <taxon>Neoteleostei</taxon>
        <taxon>Acanthomorphata</taxon>
        <taxon>Eupercaria</taxon>
        <taxon>Perciformes</taxon>
        <taxon>Cottioidei</taxon>
        <taxon>Cottales</taxon>
        <taxon>Liparidae</taxon>
        <taxon>Liparis</taxon>
    </lineage>
</organism>
<dbReference type="OrthoDB" id="6127264at2759"/>
<feature type="domain" description="Sushi" evidence="6">
    <location>
        <begin position="86"/>
        <end position="143"/>
    </location>
</feature>
<dbReference type="InterPro" id="IPR000436">
    <property type="entry name" value="Sushi_SCR_CCP_dom"/>
</dbReference>
<protein>
    <submittedName>
        <fullName evidence="7">C4b-binding protein</fullName>
    </submittedName>
</protein>
<evidence type="ECO:0000313" key="8">
    <source>
        <dbReference type="Proteomes" id="UP000314294"/>
    </source>
</evidence>
<dbReference type="InterPro" id="IPR051277">
    <property type="entry name" value="SEZ6_CSMD_C4BPB_Regulators"/>
</dbReference>
<reference evidence="7 8" key="1">
    <citation type="submission" date="2019-03" db="EMBL/GenBank/DDBJ databases">
        <title>First draft genome of Liparis tanakae, snailfish: a comprehensive survey of snailfish specific genes.</title>
        <authorList>
            <person name="Kim W."/>
            <person name="Song I."/>
            <person name="Jeong J.-H."/>
            <person name="Kim D."/>
            <person name="Kim S."/>
            <person name="Ryu S."/>
            <person name="Song J.Y."/>
            <person name="Lee S.K."/>
        </authorList>
    </citation>
    <scope>NUCLEOTIDE SEQUENCE [LARGE SCALE GENOMIC DNA]</scope>
    <source>
        <tissue evidence="7">Muscle</tissue>
    </source>
</reference>
<dbReference type="PROSITE" id="PS50923">
    <property type="entry name" value="SUSHI"/>
    <property type="match status" value="5"/>
</dbReference>
<gene>
    <name evidence="7" type="primary">C4bpa</name>
    <name evidence="7" type="ORF">EYF80_016652</name>
</gene>
<keyword evidence="3 4" id="KW-1015">Disulfide bond</keyword>
<feature type="chain" id="PRO_5021308140" evidence="5">
    <location>
        <begin position="20"/>
        <end position="349"/>
    </location>
</feature>
<dbReference type="EMBL" id="SRLO01000128">
    <property type="protein sequence ID" value="TNN73166.1"/>
    <property type="molecule type" value="Genomic_DNA"/>
</dbReference>
<evidence type="ECO:0000256" key="4">
    <source>
        <dbReference type="PROSITE-ProRule" id="PRU00302"/>
    </source>
</evidence>
<feature type="domain" description="Sushi" evidence="6">
    <location>
        <begin position="290"/>
        <end position="348"/>
    </location>
</feature>
<dbReference type="SUPFAM" id="SSF57535">
    <property type="entry name" value="Complement control module/SCR domain"/>
    <property type="match status" value="5"/>
</dbReference>
<accession>A0A4Z2I526</accession>
<comment type="caution">
    <text evidence="4">Lacks conserved residue(s) required for the propagation of feature annotation.</text>
</comment>
<evidence type="ECO:0000313" key="7">
    <source>
        <dbReference type="EMBL" id="TNN73166.1"/>
    </source>
</evidence>
<dbReference type="CDD" id="cd00033">
    <property type="entry name" value="CCP"/>
    <property type="match status" value="4"/>
</dbReference>
<dbReference type="Gene3D" id="2.10.70.10">
    <property type="entry name" value="Complement Module, domain 1"/>
    <property type="match status" value="5"/>
</dbReference>
<keyword evidence="1 5" id="KW-0732">Signal</keyword>
<evidence type="ECO:0000256" key="3">
    <source>
        <dbReference type="ARBA" id="ARBA00023157"/>
    </source>
</evidence>
<dbReference type="Proteomes" id="UP000314294">
    <property type="component" value="Unassembled WGS sequence"/>
</dbReference>
<name>A0A4Z2I526_9TELE</name>
<feature type="domain" description="Sushi" evidence="6">
    <location>
        <begin position="146"/>
        <end position="205"/>
    </location>
</feature>
<feature type="disulfide bond" evidence="4">
    <location>
        <begin position="176"/>
        <end position="203"/>
    </location>
</feature>
<evidence type="ECO:0000259" key="6">
    <source>
        <dbReference type="PROSITE" id="PS50923"/>
    </source>
</evidence>